<dbReference type="EMBL" id="SHKR01000013">
    <property type="protein sequence ID" value="RZU14092.1"/>
    <property type="molecule type" value="Genomic_DNA"/>
</dbReference>
<feature type="transmembrane region" description="Helical" evidence="1">
    <location>
        <begin position="147"/>
        <end position="165"/>
    </location>
</feature>
<accession>A0A4Q7WUL0</accession>
<name>A0A4Q7WUL0_9ACTN</name>
<proteinExistence type="predicted"/>
<comment type="caution">
    <text evidence="2">The sequence shown here is derived from an EMBL/GenBank/DDBJ whole genome shotgun (WGS) entry which is preliminary data.</text>
</comment>
<sequence>MQATGPTAQTHGRIPPVESYLCAVSVSQSVVLRPAGPVQPLDRRVWGLSAVGVGGFALAGLYQLSGDRIGVPCILHATTGLNCPLCGSTRMAAALLRGDLDAAWHFNPVILVLGPLVGVAVGYQVLAWSLESLRLVRLPRLSMSPRVADWLIKGVIALLVVYGVARNLN</sequence>
<keyword evidence="3" id="KW-1185">Reference proteome</keyword>
<evidence type="ECO:0000313" key="2">
    <source>
        <dbReference type="EMBL" id="RZU14092.1"/>
    </source>
</evidence>
<gene>
    <name evidence="2" type="ORF">EV645_4954</name>
</gene>
<evidence type="ECO:0000313" key="3">
    <source>
        <dbReference type="Proteomes" id="UP000292027"/>
    </source>
</evidence>
<keyword evidence="1" id="KW-1133">Transmembrane helix</keyword>
<dbReference type="AlphaFoldDB" id="A0A4Q7WUL0"/>
<dbReference type="Pfam" id="PF10825">
    <property type="entry name" value="DUF2752"/>
    <property type="match status" value="1"/>
</dbReference>
<evidence type="ECO:0000256" key="1">
    <source>
        <dbReference type="SAM" id="Phobius"/>
    </source>
</evidence>
<reference evidence="2 3" key="1">
    <citation type="journal article" date="2015" name="Stand. Genomic Sci.">
        <title>Genomic Encyclopedia of Bacterial and Archaeal Type Strains, Phase III: the genomes of soil and plant-associated and newly described type strains.</title>
        <authorList>
            <person name="Whitman W.B."/>
            <person name="Woyke T."/>
            <person name="Klenk H.P."/>
            <person name="Zhou Y."/>
            <person name="Lilburn T.G."/>
            <person name="Beck B.J."/>
            <person name="De Vos P."/>
            <person name="Vandamme P."/>
            <person name="Eisen J.A."/>
            <person name="Garrity G."/>
            <person name="Hugenholtz P."/>
            <person name="Kyrpides N.C."/>
        </authorList>
    </citation>
    <scope>NUCLEOTIDE SEQUENCE [LARGE SCALE GENOMIC DNA]</scope>
    <source>
        <strain evidence="2 3">VKM Ac-2540</strain>
    </source>
</reference>
<keyword evidence="1" id="KW-0812">Transmembrane</keyword>
<keyword evidence="1" id="KW-0472">Membrane</keyword>
<dbReference type="Proteomes" id="UP000292027">
    <property type="component" value="Unassembled WGS sequence"/>
</dbReference>
<dbReference type="InterPro" id="IPR021215">
    <property type="entry name" value="DUF2752"/>
</dbReference>
<protein>
    <submittedName>
        <fullName evidence="2">Uncharacterized protein DUF2752</fullName>
    </submittedName>
</protein>
<feature type="transmembrane region" description="Helical" evidence="1">
    <location>
        <begin position="105"/>
        <end position="126"/>
    </location>
</feature>
<dbReference type="OrthoDB" id="5966662at2"/>
<organism evidence="2 3">
    <name type="scientific">Kribbella rubisoli</name>
    <dbReference type="NCBI Taxonomy" id="3075929"/>
    <lineage>
        <taxon>Bacteria</taxon>
        <taxon>Bacillati</taxon>
        <taxon>Actinomycetota</taxon>
        <taxon>Actinomycetes</taxon>
        <taxon>Propionibacteriales</taxon>
        <taxon>Kribbellaceae</taxon>
        <taxon>Kribbella</taxon>
    </lineage>
</organism>